<proteinExistence type="predicted"/>
<evidence type="ECO:0000313" key="1">
    <source>
        <dbReference type="EMBL" id="GAA4213396.1"/>
    </source>
</evidence>
<accession>A0ABP8BQ79</accession>
<gene>
    <name evidence="1" type="ORF">GCM10022289_45540</name>
</gene>
<keyword evidence="2" id="KW-1185">Reference proteome</keyword>
<protein>
    <recommendedName>
        <fullName evidence="3">PRTRC system protein B</fullName>
    </recommendedName>
</protein>
<reference evidence="2" key="1">
    <citation type="journal article" date="2019" name="Int. J. Syst. Evol. Microbiol.">
        <title>The Global Catalogue of Microorganisms (GCM) 10K type strain sequencing project: providing services to taxonomists for standard genome sequencing and annotation.</title>
        <authorList>
            <consortium name="The Broad Institute Genomics Platform"/>
            <consortium name="The Broad Institute Genome Sequencing Center for Infectious Disease"/>
            <person name="Wu L."/>
            <person name="Ma J."/>
        </authorList>
    </citation>
    <scope>NUCLEOTIDE SEQUENCE [LARGE SCALE GENOMIC DNA]</scope>
    <source>
        <strain evidence="2">JCM 17626</strain>
    </source>
</reference>
<comment type="caution">
    <text evidence="1">The sequence shown here is derived from an EMBL/GenBank/DDBJ whole genome shotgun (WGS) entry which is preliminary data.</text>
</comment>
<dbReference type="EMBL" id="BAABBY010000015">
    <property type="protein sequence ID" value="GAA4213396.1"/>
    <property type="molecule type" value="Genomic_DNA"/>
</dbReference>
<name>A0ABP8BQ79_9SPHI</name>
<evidence type="ECO:0000313" key="2">
    <source>
        <dbReference type="Proteomes" id="UP001501772"/>
    </source>
</evidence>
<dbReference type="InterPro" id="IPR032787">
    <property type="entry name" value="Prok-E2_D"/>
</dbReference>
<sequence>MENLMEKINDLYIPFKALMVYRAESDNSYYVENHDLDSRGMAINAHPLSLKESKSLAEALDSSQRQAENFLHHKGLMGENILQLETGRNGRAVWFTGMVKKELHFVKGLHIPDGIAYVPPMIWKADRKQLSVWAMDMTGRPNETTLLYYAPFYNVYENGSVCFGNVKIEIPIDCSLSAFIGSWEHYFFGSSFSHLIGGEVPINGNLNDTWKRQITAGRKFPLIAMKKTGRSLAEVLL</sequence>
<dbReference type="Pfam" id="PF14460">
    <property type="entry name" value="Prok-E2_D"/>
    <property type="match status" value="1"/>
</dbReference>
<organism evidence="1 2">
    <name type="scientific">Pedobacter jeongneungensis</name>
    <dbReference type="NCBI Taxonomy" id="947309"/>
    <lineage>
        <taxon>Bacteria</taxon>
        <taxon>Pseudomonadati</taxon>
        <taxon>Bacteroidota</taxon>
        <taxon>Sphingobacteriia</taxon>
        <taxon>Sphingobacteriales</taxon>
        <taxon>Sphingobacteriaceae</taxon>
        <taxon>Pedobacter</taxon>
    </lineage>
</organism>
<dbReference type="Proteomes" id="UP001501772">
    <property type="component" value="Unassembled WGS sequence"/>
</dbReference>
<evidence type="ECO:0008006" key="3">
    <source>
        <dbReference type="Google" id="ProtNLM"/>
    </source>
</evidence>